<dbReference type="Gene3D" id="3.50.30.50">
    <property type="entry name" value="Putative cyclase"/>
    <property type="match status" value="1"/>
</dbReference>
<gene>
    <name evidence="2" type="ORF">OFUS_LOCUS14118</name>
</gene>
<dbReference type="EMBL" id="CAIIXF020000007">
    <property type="protein sequence ID" value="CAH1788625.1"/>
    <property type="molecule type" value="Genomic_DNA"/>
</dbReference>
<dbReference type="PANTHER" id="PTHR31118:SF12">
    <property type="entry name" value="CYCLASE-LIKE PROTEIN 2"/>
    <property type="match status" value="1"/>
</dbReference>
<evidence type="ECO:0000313" key="3">
    <source>
        <dbReference type="Proteomes" id="UP000749559"/>
    </source>
</evidence>
<keyword evidence="3" id="KW-1185">Reference proteome</keyword>
<dbReference type="InterPro" id="IPR007325">
    <property type="entry name" value="KFase/CYL"/>
</dbReference>
<dbReference type="InterPro" id="IPR037175">
    <property type="entry name" value="KFase_sf"/>
</dbReference>
<dbReference type="GO" id="GO:0004061">
    <property type="term" value="F:arylformamidase activity"/>
    <property type="evidence" value="ECO:0007669"/>
    <property type="project" value="InterPro"/>
</dbReference>
<dbReference type="SUPFAM" id="SSF102198">
    <property type="entry name" value="Putative cyclase"/>
    <property type="match status" value="1"/>
</dbReference>
<dbReference type="PANTHER" id="PTHR31118">
    <property type="entry name" value="CYCLASE-LIKE PROTEIN 2"/>
    <property type="match status" value="1"/>
</dbReference>
<evidence type="ECO:0000313" key="2">
    <source>
        <dbReference type="EMBL" id="CAH1788625.1"/>
    </source>
</evidence>
<sequence>MAYWARIFALFGFCISNSTCPYVDMSHELFTGLPQYPGDNPFTLKTVHRGPFLDNPFIIMYDFEMPEHSGSHIDAPYHFFESGWKVNEIPLERLVGPAVVLDIREKVNKTPSDEDTTVDIADAEAWERKYGRIPNGAIVLMNSGNGKNWPNVTAYIGTEEHGDITKLRFAGFSPELAEWLVKERNIIGIGSDALSFDRGSSYVNYSVHNIISPQNIWGLENVANLDLIPEDGATVYVMPLKIRGGSGSPARIFAKWNKRKLLKRRESRK</sequence>
<dbReference type="GO" id="GO:0019441">
    <property type="term" value="P:L-tryptophan catabolic process to kynurenine"/>
    <property type="evidence" value="ECO:0007669"/>
    <property type="project" value="InterPro"/>
</dbReference>
<protein>
    <submittedName>
        <fullName evidence="2">Uncharacterized protein</fullName>
    </submittedName>
</protein>
<comment type="similarity">
    <text evidence="1">Belongs to the Cyclase 1 superfamily.</text>
</comment>
<organism evidence="2 3">
    <name type="scientific">Owenia fusiformis</name>
    <name type="common">Polychaete worm</name>
    <dbReference type="NCBI Taxonomy" id="6347"/>
    <lineage>
        <taxon>Eukaryota</taxon>
        <taxon>Metazoa</taxon>
        <taxon>Spiralia</taxon>
        <taxon>Lophotrochozoa</taxon>
        <taxon>Annelida</taxon>
        <taxon>Polychaeta</taxon>
        <taxon>Sedentaria</taxon>
        <taxon>Canalipalpata</taxon>
        <taxon>Sabellida</taxon>
        <taxon>Oweniida</taxon>
        <taxon>Oweniidae</taxon>
        <taxon>Owenia</taxon>
    </lineage>
</organism>
<dbReference type="Pfam" id="PF04199">
    <property type="entry name" value="Cyclase"/>
    <property type="match status" value="1"/>
</dbReference>
<evidence type="ECO:0000256" key="1">
    <source>
        <dbReference type="ARBA" id="ARBA00007865"/>
    </source>
</evidence>
<dbReference type="OrthoDB" id="7108654at2759"/>
<accession>A0A8J1Y3E8</accession>
<proteinExistence type="inferred from homology"/>
<comment type="caution">
    <text evidence="2">The sequence shown here is derived from an EMBL/GenBank/DDBJ whole genome shotgun (WGS) entry which is preliminary data.</text>
</comment>
<dbReference type="Proteomes" id="UP000749559">
    <property type="component" value="Unassembled WGS sequence"/>
</dbReference>
<reference evidence="2" key="1">
    <citation type="submission" date="2022-03" db="EMBL/GenBank/DDBJ databases">
        <authorList>
            <person name="Martin C."/>
        </authorList>
    </citation>
    <scope>NUCLEOTIDE SEQUENCE</scope>
</reference>
<dbReference type="AlphaFoldDB" id="A0A8J1Y3E8"/>
<name>A0A8J1Y3E8_OWEFU</name>